<evidence type="ECO:0000313" key="7">
    <source>
        <dbReference type="EMBL" id="ROU03628.1"/>
    </source>
</evidence>
<dbReference type="InterPro" id="IPR050557">
    <property type="entry name" value="RTX_toxin/Mannuronan_C5-epim"/>
</dbReference>
<dbReference type="PRINTS" id="PR00313">
    <property type="entry name" value="CABNDNGRPT"/>
</dbReference>
<dbReference type="OrthoDB" id="7786102at2"/>
<dbReference type="InterPro" id="IPR018511">
    <property type="entry name" value="Hemolysin-typ_Ca-bd_CS"/>
</dbReference>
<sequence>MTFALTSLPGKVWNDGFVADIVVTNTGSERRDAATFDIGVPGEIESLWRATSWTPTEAGARVTLESLDLAPGESATIRFKGAGPAEISLTGGSEEDDGSAVPVPVPVPESWAPERQGPASGGEVVEVGPGIGARALQELIDGSEAGTVIRLGAGRYSFDRTIVLDEDGVSVVGAGAGVTVIRMASGLGQEAFAVGDGGTSGRFTLADAADEGATRITLTGAHDFRPGDFVYLARESTDAFYDEIGDRTWRKDVPLRTSIVEVAEVDGRTITLASGLHFDFVPGETRVSEIALARDIALGGFAVDYGLGKADPSRFDNTLSAYDRNAVVQVEGTAGLRLFDIEARDVPSLGVNMALSREAQADGIGITGAHNKGPGGNGYALQIRDVYDSSFVNLSDLDMRHSVVFASWRSAVGNKVHVTSTDRDINFHGGRDHGNTVRVDASVRDANSDIISPTLFVNTEGTHYGSVTDAEANTVRFGKVVGTRLADDVHGRDGGAWLDGRGGHDTLTGGDGNDVLIGGAGRDVLRGGAGEDMAVYTGDRSDFRLARLSGGGWEVDDRQGGQDRDAVHGVEWLVFDDGALRLSDQAFLALDAIEDVFKGIGGASDSAPAPAPAPVETDPAPADGTGGPTLTGTDGKDRFDVTEEGTVVHGLGNWDEVRASVDFAMSADVERLELVGGRAIDGTGTASNDLILGNDAANVILGRSGDDRIWARGGDDRVDGGGGKDRLDGGGGDDVILGGLGADVLRGGGGADRFVFRSVEESARGAHDRILDFESGADVIELARIDADTTRPGHQSFAWNGTGPGRFVFENGSLRGDTDGDGRADLVIEIGPIPLGIDDLLL</sequence>
<comment type="subcellular location">
    <subcellularLocation>
        <location evidence="2">Secreted</location>
    </subcellularLocation>
</comment>
<evidence type="ECO:0000256" key="1">
    <source>
        <dbReference type="ARBA" id="ARBA00001913"/>
    </source>
</evidence>
<evidence type="ECO:0000256" key="4">
    <source>
        <dbReference type="ARBA" id="ARBA00022737"/>
    </source>
</evidence>
<dbReference type="GO" id="GO:0030247">
    <property type="term" value="F:polysaccharide binding"/>
    <property type="evidence" value="ECO:0007669"/>
    <property type="project" value="InterPro"/>
</dbReference>
<keyword evidence="4" id="KW-0677">Repeat</keyword>
<dbReference type="PANTHER" id="PTHR38340">
    <property type="entry name" value="S-LAYER PROTEIN"/>
    <property type="match status" value="1"/>
</dbReference>
<dbReference type="Gene3D" id="2.60.40.290">
    <property type="match status" value="1"/>
</dbReference>
<evidence type="ECO:0000256" key="5">
    <source>
        <dbReference type="SAM" id="MobiDB-lite"/>
    </source>
</evidence>
<evidence type="ECO:0000256" key="3">
    <source>
        <dbReference type="ARBA" id="ARBA00022525"/>
    </source>
</evidence>
<dbReference type="SUPFAM" id="SSF49384">
    <property type="entry name" value="Carbohydrate-binding domain"/>
    <property type="match status" value="1"/>
</dbReference>
<evidence type="ECO:0000259" key="6">
    <source>
        <dbReference type="SMART" id="SM00637"/>
    </source>
</evidence>
<dbReference type="Proteomes" id="UP000268016">
    <property type="component" value="Unassembled WGS sequence"/>
</dbReference>
<dbReference type="InterPro" id="IPR001343">
    <property type="entry name" value="Hemolysn_Ca-bd"/>
</dbReference>
<proteinExistence type="predicted"/>
<dbReference type="InterPro" id="IPR011050">
    <property type="entry name" value="Pectin_lyase_fold/virulence"/>
</dbReference>
<dbReference type="Pfam" id="PF00353">
    <property type="entry name" value="HemolysinCabind"/>
    <property type="match status" value="2"/>
</dbReference>
<dbReference type="InterPro" id="IPR001919">
    <property type="entry name" value="CBD2"/>
</dbReference>
<name>A0A3N2R883_9RHOB</name>
<dbReference type="AlphaFoldDB" id="A0A3N2R883"/>
<dbReference type="EMBL" id="RDRB01000002">
    <property type="protein sequence ID" value="ROU03628.1"/>
    <property type="molecule type" value="Genomic_DNA"/>
</dbReference>
<dbReference type="PROSITE" id="PS00330">
    <property type="entry name" value="HEMOLYSIN_CALCIUM"/>
    <property type="match status" value="4"/>
</dbReference>
<accession>A0A3N2R883</accession>
<dbReference type="SUPFAM" id="SSF51120">
    <property type="entry name" value="beta-Roll"/>
    <property type="match status" value="2"/>
</dbReference>
<dbReference type="GO" id="GO:0005615">
    <property type="term" value="C:extracellular space"/>
    <property type="evidence" value="ECO:0007669"/>
    <property type="project" value="InterPro"/>
</dbReference>
<feature type="region of interest" description="Disordered" evidence="5">
    <location>
        <begin position="604"/>
        <end position="638"/>
    </location>
</feature>
<dbReference type="InterPro" id="IPR012291">
    <property type="entry name" value="CBM2_carb-bd_dom_sf"/>
</dbReference>
<gene>
    <name evidence="7" type="ORF">EAT49_04850</name>
</gene>
<evidence type="ECO:0000256" key="2">
    <source>
        <dbReference type="ARBA" id="ARBA00004613"/>
    </source>
</evidence>
<dbReference type="Pfam" id="PF08548">
    <property type="entry name" value="Peptidase_M10_C"/>
    <property type="match status" value="1"/>
</dbReference>
<dbReference type="GO" id="GO:0005975">
    <property type="term" value="P:carbohydrate metabolic process"/>
    <property type="evidence" value="ECO:0007669"/>
    <property type="project" value="InterPro"/>
</dbReference>
<protein>
    <recommendedName>
        <fullName evidence="6">CBM2 domain-containing protein</fullName>
    </recommendedName>
</protein>
<dbReference type="SUPFAM" id="SSF51126">
    <property type="entry name" value="Pectin lyase-like"/>
    <property type="match status" value="1"/>
</dbReference>
<comment type="cofactor">
    <cofactor evidence="1">
        <name>Ca(2+)</name>
        <dbReference type="ChEBI" id="CHEBI:29108"/>
    </cofactor>
</comment>
<reference evidence="7 8" key="1">
    <citation type="submission" date="2018-10" db="EMBL/GenBank/DDBJ databases">
        <title>Histidinibacterium lentulum gen. nov., sp. nov., a marine bacterium from the culture broth of Picochlorum sp. 122.</title>
        <authorList>
            <person name="Wang G."/>
        </authorList>
    </citation>
    <scope>NUCLEOTIDE SEQUENCE [LARGE SCALE GENOMIC DNA]</scope>
    <source>
        <strain evidence="7 8">B17</strain>
    </source>
</reference>
<dbReference type="InterPro" id="IPR013858">
    <property type="entry name" value="Peptidase_M10B_C"/>
</dbReference>
<feature type="compositionally biased region" description="Low complexity" evidence="5">
    <location>
        <begin position="614"/>
        <end position="623"/>
    </location>
</feature>
<keyword evidence="8" id="KW-1185">Reference proteome</keyword>
<dbReference type="SMART" id="SM00637">
    <property type="entry name" value="CBD_II"/>
    <property type="match status" value="1"/>
</dbReference>
<dbReference type="PANTHER" id="PTHR38340:SF1">
    <property type="entry name" value="S-LAYER PROTEIN"/>
    <property type="match status" value="1"/>
</dbReference>
<evidence type="ECO:0000313" key="8">
    <source>
        <dbReference type="Proteomes" id="UP000268016"/>
    </source>
</evidence>
<dbReference type="GO" id="GO:0004553">
    <property type="term" value="F:hydrolase activity, hydrolyzing O-glycosyl compounds"/>
    <property type="evidence" value="ECO:0007669"/>
    <property type="project" value="InterPro"/>
</dbReference>
<keyword evidence="3" id="KW-0964">Secreted</keyword>
<feature type="domain" description="CBM2" evidence="6">
    <location>
        <begin position="3"/>
        <end position="94"/>
    </location>
</feature>
<dbReference type="Gene3D" id="2.150.10.10">
    <property type="entry name" value="Serralysin-like metalloprotease, C-terminal"/>
    <property type="match status" value="3"/>
</dbReference>
<comment type="caution">
    <text evidence="7">The sequence shown here is derived from an EMBL/GenBank/DDBJ whole genome shotgun (WGS) entry which is preliminary data.</text>
</comment>
<dbReference type="InterPro" id="IPR011049">
    <property type="entry name" value="Serralysin-like_metalloprot_C"/>
</dbReference>
<dbReference type="GO" id="GO:0005509">
    <property type="term" value="F:calcium ion binding"/>
    <property type="evidence" value="ECO:0007669"/>
    <property type="project" value="InterPro"/>
</dbReference>
<dbReference type="InterPro" id="IPR008965">
    <property type="entry name" value="CBM2/CBM3_carb-bd_dom_sf"/>
</dbReference>
<organism evidence="7 8">
    <name type="scientific">Histidinibacterium lentulum</name>
    <dbReference type="NCBI Taxonomy" id="2480588"/>
    <lineage>
        <taxon>Bacteria</taxon>
        <taxon>Pseudomonadati</taxon>
        <taxon>Pseudomonadota</taxon>
        <taxon>Alphaproteobacteria</taxon>
        <taxon>Rhodobacterales</taxon>
        <taxon>Paracoccaceae</taxon>
        <taxon>Histidinibacterium</taxon>
    </lineage>
</organism>